<dbReference type="AlphaFoldDB" id="A0A835IQ88"/>
<reference evidence="11 12" key="1">
    <citation type="submission" date="2020-10" db="EMBL/GenBank/DDBJ databases">
        <title>The Coptis chinensis genome and diversification of protoberbering-type alkaloids.</title>
        <authorList>
            <person name="Wang B."/>
            <person name="Shu S."/>
            <person name="Song C."/>
            <person name="Liu Y."/>
        </authorList>
    </citation>
    <scope>NUCLEOTIDE SEQUENCE [LARGE SCALE GENOMIC DNA]</scope>
    <source>
        <strain evidence="11">HL-2020</strain>
        <tissue evidence="11">Leaf</tissue>
    </source>
</reference>
<evidence type="ECO:0000256" key="9">
    <source>
        <dbReference type="PROSITE-ProRule" id="PRU00221"/>
    </source>
</evidence>
<comment type="caution">
    <text evidence="11">The sequence shown here is derived from an EMBL/GenBank/DDBJ whole genome shotgun (WGS) entry which is preliminary data.</text>
</comment>
<evidence type="ECO:0000256" key="1">
    <source>
        <dbReference type="ARBA" id="ARBA00005156"/>
    </source>
</evidence>
<dbReference type="InterPro" id="IPR036322">
    <property type="entry name" value="WD40_repeat_dom_sf"/>
</dbReference>
<comment type="catalytic activity">
    <reaction evidence="8">
        <text>diphthine methyl ester-[translation elongation factor 2] + H2O = diphthine-[translation elongation factor 2] + methanol + H(+)</text>
        <dbReference type="Rhea" id="RHEA:42656"/>
        <dbReference type="Rhea" id="RHEA-COMP:10172"/>
        <dbReference type="Rhea" id="RHEA-COMP:10173"/>
        <dbReference type="ChEBI" id="CHEBI:15377"/>
        <dbReference type="ChEBI" id="CHEBI:15378"/>
        <dbReference type="ChEBI" id="CHEBI:17790"/>
        <dbReference type="ChEBI" id="CHEBI:79005"/>
        <dbReference type="ChEBI" id="CHEBI:82696"/>
        <dbReference type="EC" id="3.1.1.97"/>
    </reaction>
</comment>
<accession>A0A835IQ88</accession>
<evidence type="ECO:0000256" key="2">
    <source>
        <dbReference type="ARBA" id="ARBA00022574"/>
    </source>
</evidence>
<evidence type="ECO:0000259" key="10">
    <source>
        <dbReference type="Pfam" id="PF17681"/>
    </source>
</evidence>
<dbReference type="InterPro" id="IPR015943">
    <property type="entry name" value="WD40/YVTN_repeat-like_dom_sf"/>
</dbReference>
<dbReference type="InterPro" id="IPR041470">
    <property type="entry name" value="GCP_N"/>
</dbReference>
<dbReference type="GO" id="GO:0017183">
    <property type="term" value="P:protein histidyl modification to diphthamide"/>
    <property type="evidence" value="ECO:0007669"/>
    <property type="project" value="TreeGrafter"/>
</dbReference>
<dbReference type="EC" id="3.1.1.97" evidence="7"/>
<dbReference type="PANTHER" id="PTHR46042:SF1">
    <property type="entry name" value="DIPHTHINE METHYLTRANSFERASE"/>
    <property type="match status" value="1"/>
</dbReference>
<protein>
    <recommendedName>
        <fullName evidence="7">methylated diphthine methylhydrolase</fullName>
        <ecNumber evidence="7">3.1.1.97</ecNumber>
    </recommendedName>
</protein>
<dbReference type="GO" id="GO:0061685">
    <property type="term" value="F:diphthine methylesterase activity"/>
    <property type="evidence" value="ECO:0007669"/>
    <property type="project" value="UniProtKB-EC"/>
</dbReference>
<keyword evidence="5" id="KW-0378">Hydrolase</keyword>
<feature type="domain" description="Gamma tubulin complex component protein N-terminal" evidence="10">
    <location>
        <begin position="7"/>
        <end position="119"/>
    </location>
</feature>
<dbReference type="SUPFAM" id="SSF50978">
    <property type="entry name" value="WD40 repeat-like"/>
    <property type="match status" value="1"/>
</dbReference>
<dbReference type="InterPro" id="IPR052415">
    <property type="entry name" value="Diphthine_MTase"/>
</dbReference>
<dbReference type="Pfam" id="PF00400">
    <property type="entry name" value="WD40"/>
    <property type="match status" value="2"/>
</dbReference>
<comment type="similarity">
    <text evidence="6">Belongs to the DPH7 family.</text>
</comment>
<dbReference type="Proteomes" id="UP000631114">
    <property type="component" value="Unassembled WGS sequence"/>
</dbReference>
<evidence type="ECO:0000256" key="5">
    <source>
        <dbReference type="ARBA" id="ARBA00022801"/>
    </source>
</evidence>
<keyword evidence="12" id="KW-1185">Reference proteome</keyword>
<dbReference type="Pfam" id="PF17681">
    <property type="entry name" value="GCP_N_terminal"/>
    <property type="match status" value="1"/>
</dbReference>
<proteinExistence type="inferred from homology"/>
<dbReference type="GO" id="GO:0005874">
    <property type="term" value="C:microtubule"/>
    <property type="evidence" value="ECO:0007669"/>
    <property type="project" value="UniProtKB-KW"/>
</dbReference>
<dbReference type="InterPro" id="IPR001680">
    <property type="entry name" value="WD40_rpt"/>
</dbReference>
<dbReference type="PROSITE" id="PS50294">
    <property type="entry name" value="WD_REPEATS_REGION"/>
    <property type="match status" value="1"/>
</dbReference>
<dbReference type="PROSITE" id="PS50082">
    <property type="entry name" value="WD_REPEATS_2"/>
    <property type="match status" value="1"/>
</dbReference>
<evidence type="ECO:0000256" key="4">
    <source>
        <dbReference type="ARBA" id="ARBA00022737"/>
    </source>
</evidence>
<dbReference type="GO" id="GO:0005737">
    <property type="term" value="C:cytoplasm"/>
    <property type="evidence" value="ECO:0007669"/>
    <property type="project" value="TreeGrafter"/>
</dbReference>
<evidence type="ECO:0000256" key="8">
    <source>
        <dbReference type="ARBA" id="ARBA00047551"/>
    </source>
</evidence>
<evidence type="ECO:0000256" key="7">
    <source>
        <dbReference type="ARBA" id="ARBA00039131"/>
    </source>
</evidence>
<dbReference type="PANTHER" id="PTHR46042">
    <property type="entry name" value="DIPHTHINE METHYLTRANSFERASE"/>
    <property type="match status" value="1"/>
</dbReference>
<dbReference type="InterPro" id="IPR019775">
    <property type="entry name" value="WD40_repeat_CS"/>
</dbReference>
<feature type="repeat" description="WD" evidence="9">
    <location>
        <begin position="334"/>
        <end position="370"/>
    </location>
</feature>
<dbReference type="EMBL" id="JADFTS010000002">
    <property type="protein sequence ID" value="KAF9622126.1"/>
    <property type="molecule type" value="Genomic_DNA"/>
</dbReference>
<name>A0A835IQ88_9MAGN</name>
<comment type="pathway">
    <text evidence="1">Protein modification; peptidyl-diphthamide biosynthesis.</text>
</comment>
<keyword evidence="4" id="KW-0677">Repeat</keyword>
<gene>
    <name evidence="11" type="ORF">IFM89_029410</name>
</gene>
<keyword evidence="2 9" id="KW-0853">WD repeat</keyword>
<evidence type="ECO:0000256" key="6">
    <source>
        <dbReference type="ARBA" id="ARBA00038092"/>
    </source>
</evidence>
<dbReference type="OrthoDB" id="1930760at2759"/>
<keyword evidence="3" id="KW-0493">Microtubule</keyword>
<sequence>MDNFPAADAGTVGQAFCAALQDELLEYYKLLAVLEAQLMNPIPMVLEVVSSGNYLSLRRLSVWFAEPTVKMRLMLVLVDSCRVLKGGAIHHHAQHGDPLVQEFMRWLLRRVCSPLFEMVFCVGFCMDVANCYLYGNVDAVEFCPHDSFHHVLAASTYTLQEGDHPNRSGSISLFAVDADQGKLDLFHHVETVGIFDIKWNPIGANVVPLLAQADADGYLRVNSLGCTLDKQQNGGDLLTEIAGEKVSSSMCLCLDWNPSATSISVGLSDGSASIITVREAQLKVQQTWVAHDFEVWATSFDTHQPHLVYTGSDDCRFSCWDLRESLSSLAFQNKKTHKMGICCIAKSPADHNTLLTGSYDEYLRVWDVRSISKPINESSICLGGGVWRIKHHPSIPGLILAACMHNGFAVVSTKNDNVLLMETYGKHNSLAYGADWQRGERERSVVATCSFYDRLLRVWMPETGRDISPEG</sequence>
<evidence type="ECO:0000313" key="11">
    <source>
        <dbReference type="EMBL" id="KAF9622126.1"/>
    </source>
</evidence>
<evidence type="ECO:0000256" key="3">
    <source>
        <dbReference type="ARBA" id="ARBA00022701"/>
    </source>
</evidence>
<organism evidence="11 12">
    <name type="scientific">Coptis chinensis</name>
    <dbReference type="NCBI Taxonomy" id="261450"/>
    <lineage>
        <taxon>Eukaryota</taxon>
        <taxon>Viridiplantae</taxon>
        <taxon>Streptophyta</taxon>
        <taxon>Embryophyta</taxon>
        <taxon>Tracheophyta</taxon>
        <taxon>Spermatophyta</taxon>
        <taxon>Magnoliopsida</taxon>
        <taxon>Ranunculales</taxon>
        <taxon>Ranunculaceae</taxon>
        <taxon>Coptidoideae</taxon>
        <taxon>Coptis</taxon>
    </lineage>
</organism>
<dbReference type="SMART" id="SM00320">
    <property type="entry name" value="WD40"/>
    <property type="match status" value="4"/>
</dbReference>
<dbReference type="PROSITE" id="PS00678">
    <property type="entry name" value="WD_REPEATS_1"/>
    <property type="match status" value="1"/>
</dbReference>
<dbReference type="Gene3D" id="2.130.10.10">
    <property type="entry name" value="YVTN repeat-like/Quinoprotein amine dehydrogenase"/>
    <property type="match status" value="1"/>
</dbReference>
<evidence type="ECO:0000313" key="12">
    <source>
        <dbReference type="Proteomes" id="UP000631114"/>
    </source>
</evidence>